<keyword evidence="3 4" id="KW-0687">Ribonucleoprotein</keyword>
<proteinExistence type="inferred from homology"/>
<evidence type="ECO:0000256" key="2">
    <source>
        <dbReference type="ARBA" id="ARBA00022980"/>
    </source>
</evidence>
<dbReference type="KEGG" id="ccp:CHC_T00010286001"/>
<reference evidence="7" key="1">
    <citation type="journal article" date="2013" name="Proc. Natl. Acad. Sci. U.S.A.">
        <title>Genome structure and metabolic features in the red seaweed Chondrus crispus shed light on evolution of the Archaeplastida.</title>
        <authorList>
            <person name="Collen J."/>
            <person name="Porcel B."/>
            <person name="Carre W."/>
            <person name="Ball S.G."/>
            <person name="Chaparro C."/>
            <person name="Tonon T."/>
            <person name="Barbeyron T."/>
            <person name="Michel G."/>
            <person name="Noel B."/>
            <person name="Valentin K."/>
            <person name="Elias M."/>
            <person name="Artiguenave F."/>
            <person name="Arun A."/>
            <person name="Aury J.M."/>
            <person name="Barbosa-Neto J.F."/>
            <person name="Bothwell J.H."/>
            <person name="Bouget F.Y."/>
            <person name="Brillet L."/>
            <person name="Cabello-Hurtado F."/>
            <person name="Capella-Gutierrez S."/>
            <person name="Charrier B."/>
            <person name="Cladiere L."/>
            <person name="Cock J.M."/>
            <person name="Coelho S.M."/>
            <person name="Colleoni C."/>
            <person name="Czjzek M."/>
            <person name="Da Silva C."/>
            <person name="Delage L."/>
            <person name="Denoeud F."/>
            <person name="Deschamps P."/>
            <person name="Dittami S.M."/>
            <person name="Gabaldon T."/>
            <person name="Gachon C.M."/>
            <person name="Groisillier A."/>
            <person name="Herve C."/>
            <person name="Jabbari K."/>
            <person name="Katinka M."/>
            <person name="Kloareg B."/>
            <person name="Kowalczyk N."/>
            <person name="Labadie K."/>
            <person name="Leblanc C."/>
            <person name="Lopez P.J."/>
            <person name="McLachlan D.H."/>
            <person name="Meslet-Cladiere L."/>
            <person name="Moustafa A."/>
            <person name="Nehr Z."/>
            <person name="Nyvall Collen P."/>
            <person name="Panaud O."/>
            <person name="Partensky F."/>
            <person name="Poulain J."/>
            <person name="Rensing S.A."/>
            <person name="Rousvoal S."/>
            <person name="Samson G."/>
            <person name="Symeonidi A."/>
            <person name="Weissenbach J."/>
            <person name="Zambounis A."/>
            <person name="Wincker P."/>
            <person name="Boyen C."/>
        </authorList>
    </citation>
    <scope>NUCLEOTIDE SEQUENCE [LARGE SCALE GENOMIC DNA]</scope>
    <source>
        <strain evidence="7">cv. Stackhouse</strain>
    </source>
</reference>
<dbReference type="Proteomes" id="UP000012073">
    <property type="component" value="Unassembled WGS sequence"/>
</dbReference>
<feature type="region of interest" description="Disordered" evidence="5">
    <location>
        <begin position="191"/>
        <end position="212"/>
    </location>
</feature>
<dbReference type="InterPro" id="IPR001380">
    <property type="entry name" value="Ribosomal_eL13"/>
</dbReference>
<dbReference type="Pfam" id="PF01294">
    <property type="entry name" value="Ribosomal_L13e"/>
    <property type="match status" value="1"/>
</dbReference>
<accession>R7Q712</accession>
<dbReference type="Gramene" id="CDF34322">
    <property type="protein sequence ID" value="CDF34322"/>
    <property type="gene ID" value="CHC_T00010286001"/>
</dbReference>
<dbReference type="InterPro" id="IPR018256">
    <property type="entry name" value="Ribosomal_eL13_CS"/>
</dbReference>
<dbReference type="PANTHER" id="PTHR11722:SF0">
    <property type="entry name" value="LARGE RIBOSOMAL SUBUNIT PROTEIN EL13"/>
    <property type="match status" value="1"/>
</dbReference>
<dbReference type="PROSITE" id="PS01104">
    <property type="entry name" value="RIBOSOMAL_L13E"/>
    <property type="match status" value="1"/>
</dbReference>
<dbReference type="STRING" id="2769.R7Q712"/>
<evidence type="ECO:0000256" key="5">
    <source>
        <dbReference type="SAM" id="MobiDB-lite"/>
    </source>
</evidence>
<dbReference type="AlphaFoldDB" id="R7Q712"/>
<evidence type="ECO:0000256" key="4">
    <source>
        <dbReference type="RuleBase" id="RU000572"/>
    </source>
</evidence>
<dbReference type="OMA" id="IQKNHFR"/>
<comment type="similarity">
    <text evidence="1 4">Belongs to the eukaryotic ribosomal protein eL13 family.</text>
</comment>
<keyword evidence="2 4" id="KW-0689">Ribosomal protein</keyword>
<evidence type="ECO:0000313" key="6">
    <source>
        <dbReference type="EMBL" id="CDF34322.1"/>
    </source>
</evidence>
<sequence>MKHNNVIPNNHFRKEWQLRVRTWFEQPMRKRRRRSARVLKYAKSAPRPIDGLLRPIVRCPTNKYNMHVRLGRGFSLEELKEAGIAVRYAPTIGIAVDPRRKNRSLDAMQDNVQRLKEFKTKLIVFPKNPAKPKEGEAKKEELAMAAQLEGKLMPIQKTTAEIEVRPITNDDRAKTAYRSLRIEKSNKKLEGIRKKRAAEKAAEKADKSAAKK</sequence>
<dbReference type="GO" id="GO:0022625">
    <property type="term" value="C:cytosolic large ribosomal subunit"/>
    <property type="evidence" value="ECO:0007669"/>
    <property type="project" value="TreeGrafter"/>
</dbReference>
<dbReference type="GeneID" id="17321854"/>
<evidence type="ECO:0000256" key="3">
    <source>
        <dbReference type="ARBA" id="ARBA00023274"/>
    </source>
</evidence>
<dbReference type="PhylomeDB" id="R7Q712"/>
<dbReference type="RefSeq" id="XP_005714141.1">
    <property type="nucleotide sequence ID" value="XM_005714084.1"/>
</dbReference>
<dbReference type="GO" id="GO:0003735">
    <property type="term" value="F:structural constituent of ribosome"/>
    <property type="evidence" value="ECO:0007669"/>
    <property type="project" value="InterPro"/>
</dbReference>
<evidence type="ECO:0000256" key="1">
    <source>
        <dbReference type="ARBA" id="ARBA00005640"/>
    </source>
</evidence>
<dbReference type="GO" id="GO:0006412">
    <property type="term" value="P:translation"/>
    <property type="evidence" value="ECO:0007669"/>
    <property type="project" value="InterPro"/>
</dbReference>
<protein>
    <recommendedName>
        <fullName evidence="4">60S ribosomal protein L13</fullName>
    </recommendedName>
</protein>
<dbReference type="Gene3D" id="1.20.5.110">
    <property type="match status" value="1"/>
</dbReference>
<dbReference type="GO" id="GO:0003723">
    <property type="term" value="F:RNA binding"/>
    <property type="evidence" value="ECO:0007669"/>
    <property type="project" value="TreeGrafter"/>
</dbReference>
<gene>
    <name evidence="6" type="ORF">CHC_T00010286001</name>
</gene>
<dbReference type="HAMAP" id="MF_00499">
    <property type="entry name" value="Ribosomal_eL13"/>
    <property type="match status" value="1"/>
</dbReference>
<organism evidence="6 7">
    <name type="scientific">Chondrus crispus</name>
    <name type="common">Carrageen Irish moss</name>
    <name type="synonym">Polymorpha crispa</name>
    <dbReference type="NCBI Taxonomy" id="2769"/>
    <lineage>
        <taxon>Eukaryota</taxon>
        <taxon>Rhodophyta</taxon>
        <taxon>Florideophyceae</taxon>
        <taxon>Rhodymeniophycidae</taxon>
        <taxon>Gigartinales</taxon>
        <taxon>Gigartinaceae</taxon>
        <taxon>Chondrus</taxon>
    </lineage>
</organism>
<evidence type="ECO:0000313" key="7">
    <source>
        <dbReference type="Proteomes" id="UP000012073"/>
    </source>
</evidence>
<keyword evidence="7" id="KW-1185">Reference proteome</keyword>
<name>R7Q712_CHOCR</name>
<dbReference type="PANTHER" id="PTHR11722">
    <property type="entry name" value="60S RIBOSOMAL PROTEIN L13"/>
    <property type="match status" value="1"/>
</dbReference>
<dbReference type="EMBL" id="HG001685">
    <property type="protein sequence ID" value="CDF34322.1"/>
    <property type="molecule type" value="Genomic_DNA"/>
</dbReference>
<dbReference type="OrthoDB" id="10264538at2759"/>